<comment type="caution">
    <text evidence="1">The sequence shown here is derived from an EMBL/GenBank/DDBJ whole genome shotgun (WGS) entry which is preliminary data.</text>
</comment>
<gene>
    <name evidence="1" type="ORF">C6P99_19435</name>
</gene>
<organism evidence="1 2">
    <name type="scientific">Burkholderia multivorans</name>
    <dbReference type="NCBI Taxonomy" id="87883"/>
    <lineage>
        <taxon>Bacteria</taxon>
        <taxon>Pseudomonadati</taxon>
        <taxon>Pseudomonadota</taxon>
        <taxon>Betaproteobacteria</taxon>
        <taxon>Burkholderiales</taxon>
        <taxon>Burkholderiaceae</taxon>
        <taxon>Burkholderia</taxon>
        <taxon>Burkholderia cepacia complex</taxon>
    </lineage>
</organism>
<evidence type="ECO:0000313" key="2">
    <source>
        <dbReference type="Proteomes" id="UP000237811"/>
    </source>
</evidence>
<dbReference type="EMBL" id="PVFR01000058">
    <property type="protein sequence ID" value="PRE45469.1"/>
    <property type="molecule type" value="Genomic_DNA"/>
</dbReference>
<dbReference type="RefSeq" id="WP_105777600.1">
    <property type="nucleotide sequence ID" value="NZ_PVFQ01000024.1"/>
</dbReference>
<accession>A0AB37AQ18</accession>
<reference evidence="1 2" key="1">
    <citation type="submission" date="2018-03" db="EMBL/GenBank/DDBJ databases">
        <authorList>
            <person name="Nguyen K."/>
            <person name="Fouts D."/>
            <person name="Sutton G."/>
        </authorList>
    </citation>
    <scope>NUCLEOTIDE SEQUENCE [LARGE SCALE GENOMIC DNA]</scope>
    <source>
        <strain evidence="1 2">AU14328</strain>
    </source>
</reference>
<dbReference type="AlphaFoldDB" id="A0AB37AQ18"/>
<evidence type="ECO:0000313" key="1">
    <source>
        <dbReference type="EMBL" id="PRE45469.1"/>
    </source>
</evidence>
<protein>
    <submittedName>
        <fullName evidence="1">Uncharacterized protein</fullName>
    </submittedName>
</protein>
<name>A0AB37AQ18_9BURK</name>
<proteinExistence type="predicted"/>
<dbReference type="Proteomes" id="UP000237811">
    <property type="component" value="Unassembled WGS sequence"/>
</dbReference>
<sequence length="80" mass="8755">MFRRIRMVVVAANASGSPDLFLTAVEATDTQYQHGRHYDMALLRAREEGYGSPMVAFDQFDAAAGMLRNAAAFIEGDNVA</sequence>